<evidence type="ECO:0000313" key="1">
    <source>
        <dbReference type="EMBL" id="SVC14675.1"/>
    </source>
</evidence>
<proteinExistence type="predicted"/>
<accession>A0A382JSM7</accession>
<gene>
    <name evidence="1" type="ORF">METZ01_LOCUS267529</name>
</gene>
<dbReference type="AlphaFoldDB" id="A0A382JSM7"/>
<dbReference type="EMBL" id="UINC01075968">
    <property type="protein sequence ID" value="SVC14675.1"/>
    <property type="molecule type" value="Genomic_DNA"/>
</dbReference>
<reference evidence="1" key="1">
    <citation type="submission" date="2018-05" db="EMBL/GenBank/DDBJ databases">
        <authorList>
            <person name="Lanie J.A."/>
            <person name="Ng W.-L."/>
            <person name="Kazmierczak K.M."/>
            <person name="Andrzejewski T.M."/>
            <person name="Davidsen T.M."/>
            <person name="Wayne K.J."/>
            <person name="Tettelin H."/>
            <person name="Glass J.I."/>
            <person name="Rusch D."/>
            <person name="Podicherti R."/>
            <person name="Tsui H.-C.T."/>
            <person name="Winkler M.E."/>
        </authorList>
    </citation>
    <scope>NUCLEOTIDE SEQUENCE</scope>
</reference>
<protein>
    <submittedName>
        <fullName evidence="1">Uncharacterized protein</fullName>
    </submittedName>
</protein>
<sequence>MKTTTRVFSLSIIILLGCVARGADIGFIEKFALAKDRKEALKLLIPGTTDYYYYHSLDAQLRGDGAAVKKHLALWIKRYGRTTQVKEIQDRQALLDYGANPAATLAHLRRELGLSFSHSRIIEGQKPKHPTALDQKLISFGAYLARAFRSGDLSGVEDRGLEKLGHDNLNATRLRHLLSRLQRPDVPDLPQLIIKDLQNKYSRGFGSHNIHRQLTKAQMDELLQ</sequence>
<organism evidence="1">
    <name type="scientific">marine metagenome</name>
    <dbReference type="NCBI Taxonomy" id="408172"/>
    <lineage>
        <taxon>unclassified sequences</taxon>
        <taxon>metagenomes</taxon>
        <taxon>ecological metagenomes</taxon>
    </lineage>
</organism>
<dbReference type="PROSITE" id="PS51257">
    <property type="entry name" value="PROKAR_LIPOPROTEIN"/>
    <property type="match status" value="1"/>
</dbReference>
<feature type="non-terminal residue" evidence="1">
    <location>
        <position position="224"/>
    </location>
</feature>
<name>A0A382JSM7_9ZZZZ</name>